<reference evidence="1" key="1">
    <citation type="submission" date="2015-06" db="UniProtKB">
        <authorList>
            <consortium name="EnsemblPlants"/>
        </authorList>
    </citation>
    <scope>IDENTIFICATION</scope>
</reference>
<evidence type="ECO:0000313" key="1">
    <source>
        <dbReference type="EnsemblPlants" id="EMT08663"/>
    </source>
</evidence>
<proteinExistence type="predicted"/>
<accession>M8C0E8</accession>
<organism evidence="1">
    <name type="scientific">Aegilops tauschii</name>
    <name type="common">Tausch's goatgrass</name>
    <name type="synonym">Aegilops squarrosa</name>
    <dbReference type="NCBI Taxonomy" id="37682"/>
    <lineage>
        <taxon>Eukaryota</taxon>
        <taxon>Viridiplantae</taxon>
        <taxon>Streptophyta</taxon>
        <taxon>Embryophyta</taxon>
        <taxon>Tracheophyta</taxon>
        <taxon>Spermatophyta</taxon>
        <taxon>Magnoliopsida</taxon>
        <taxon>Liliopsida</taxon>
        <taxon>Poales</taxon>
        <taxon>Poaceae</taxon>
        <taxon>BOP clade</taxon>
        <taxon>Pooideae</taxon>
        <taxon>Triticodae</taxon>
        <taxon>Triticeae</taxon>
        <taxon>Triticinae</taxon>
        <taxon>Aegilops</taxon>
    </lineage>
</organism>
<name>M8C0E8_AEGTA</name>
<dbReference type="EnsemblPlants" id="EMT08663">
    <property type="protein sequence ID" value="EMT08663"/>
    <property type="gene ID" value="F775_42669"/>
</dbReference>
<sequence length="71" mass="7450">MHCVHSVHPVAVIILVRHVPLHHVRELISRCNAAIIEAVIGECAPMALAPWNPPGMNYGGAAAAGQLAALL</sequence>
<dbReference type="AlphaFoldDB" id="M8C0E8"/>
<protein>
    <submittedName>
        <fullName evidence="1">Uncharacterized protein</fullName>
    </submittedName>
</protein>